<evidence type="ECO:0000256" key="1">
    <source>
        <dbReference type="ARBA" id="ARBA00004442"/>
    </source>
</evidence>
<keyword evidence="6" id="KW-0472">Membrane</keyword>
<sequence precursor="true">MDPTARKCYLAIATCCWVVGSVFAQADDLPSWLTAPPSQTEHPRDPATELTEVFAEPVVVDTARHGVRVAQNSAPPSTAAATAPPPLTVGALPDEWLNETSISTSDSNVPLSPESVRQFLKSQADGSPIADDFRPWWETTATAPFELSPSSIVVDGDSLILETLRHSYRISALNENICIARTGITRAAADFDPTAFVESKFIRTSVPTGSELDAGNNVDRLREEDFSFSGGLRQRLQTGAEFEIGQQIGLRDSSSQFFTPNNQGNSRLTLSFNQPLLNGAGRAFNRSLIVLAKLDTQIANEAATTAIQDHLLSVQESMWNLYYQRASLLLRIRHLNQAKSIHDWLENRQGLDALQSQLKRAEAAIATRQSELARAVTSIRNAEDQLRMLVNSPGLTSDKTAEIIPARPPSLTLVPVSLEDAVVTALQQRSEMNEVARELDTARVRLNAARNELLPMLDLVLETYFSGLRGSQDIGRAWTDQFSVGEPSYTAGLRFEVPLQRRAAKANVMRRQAELRKLASRLSETIAKLHAEVAAAVREVETSHRELGARYVAMVSAQEYVELISNRWRELPGDGYSANSLLEDLLDAQDRLLLEEVGFARAQIDYTLSTSRLKRATGTLLQIEPIGSGPDAAESMPR</sequence>
<dbReference type="GO" id="GO:1990281">
    <property type="term" value="C:efflux pump complex"/>
    <property type="evidence" value="ECO:0007669"/>
    <property type="project" value="TreeGrafter"/>
</dbReference>
<dbReference type="GO" id="GO:0015562">
    <property type="term" value="F:efflux transmembrane transporter activity"/>
    <property type="evidence" value="ECO:0007669"/>
    <property type="project" value="InterPro"/>
</dbReference>
<dbReference type="InterPro" id="IPR003423">
    <property type="entry name" value="OMP_efflux"/>
</dbReference>
<evidence type="ECO:0000256" key="3">
    <source>
        <dbReference type="ARBA" id="ARBA00022448"/>
    </source>
</evidence>
<reference evidence="10 11" key="1">
    <citation type="submission" date="2019-03" db="EMBL/GenBank/DDBJ databases">
        <title>Deep-cultivation of Planctomycetes and their phenomic and genomic characterization uncovers novel biology.</title>
        <authorList>
            <person name="Wiegand S."/>
            <person name="Jogler M."/>
            <person name="Boedeker C."/>
            <person name="Pinto D."/>
            <person name="Vollmers J."/>
            <person name="Rivas-Marin E."/>
            <person name="Kohn T."/>
            <person name="Peeters S.H."/>
            <person name="Heuer A."/>
            <person name="Rast P."/>
            <person name="Oberbeckmann S."/>
            <person name="Bunk B."/>
            <person name="Jeske O."/>
            <person name="Meyerdierks A."/>
            <person name="Storesund J.E."/>
            <person name="Kallscheuer N."/>
            <person name="Luecker S."/>
            <person name="Lage O.M."/>
            <person name="Pohl T."/>
            <person name="Merkel B.J."/>
            <person name="Hornburger P."/>
            <person name="Mueller R.-W."/>
            <person name="Bruemmer F."/>
            <person name="Labrenz M."/>
            <person name="Spormann A.M."/>
            <person name="Op den Camp H."/>
            <person name="Overmann J."/>
            <person name="Amann R."/>
            <person name="Jetten M.S.M."/>
            <person name="Mascher T."/>
            <person name="Medema M.H."/>
            <person name="Devos D.P."/>
            <person name="Kaster A.-K."/>
            <person name="Ovreas L."/>
            <person name="Rohde M."/>
            <person name="Galperin M.Y."/>
            <person name="Jogler C."/>
        </authorList>
    </citation>
    <scope>NUCLEOTIDE SEQUENCE [LARGE SCALE GENOMIC DNA]</scope>
    <source>
        <strain evidence="10 11">Enr13</strain>
    </source>
</reference>
<accession>A0A518HZF1</accession>
<dbReference type="GO" id="GO:0015288">
    <property type="term" value="F:porin activity"/>
    <property type="evidence" value="ECO:0007669"/>
    <property type="project" value="TreeGrafter"/>
</dbReference>
<dbReference type="EMBL" id="CP037423">
    <property type="protein sequence ID" value="QDV46219.1"/>
    <property type="molecule type" value="Genomic_DNA"/>
</dbReference>
<keyword evidence="3" id="KW-0813">Transport</keyword>
<name>A0A518HZF1_9BACT</name>
<evidence type="ECO:0000256" key="7">
    <source>
        <dbReference type="ARBA" id="ARBA00023237"/>
    </source>
</evidence>
<keyword evidence="4" id="KW-1134">Transmembrane beta strand</keyword>
<evidence type="ECO:0000256" key="6">
    <source>
        <dbReference type="ARBA" id="ARBA00023136"/>
    </source>
</evidence>
<keyword evidence="11" id="KW-1185">Reference proteome</keyword>
<dbReference type="Pfam" id="PF02321">
    <property type="entry name" value="OEP"/>
    <property type="match status" value="1"/>
</dbReference>
<evidence type="ECO:0000313" key="10">
    <source>
        <dbReference type="EMBL" id="QDV46219.1"/>
    </source>
</evidence>
<evidence type="ECO:0000256" key="2">
    <source>
        <dbReference type="ARBA" id="ARBA00007613"/>
    </source>
</evidence>
<dbReference type="AlphaFoldDB" id="A0A518HZF1"/>
<keyword evidence="5" id="KW-0812">Transmembrane</keyword>
<dbReference type="KEGG" id="snep:Enr13x_61280"/>
<comment type="similarity">
    <text evidence="2">Belongs to the outer membrane factor (OMF) (TC 1.B.17) family.</text>
</comment>
<evidence type="ECO:0000256" key="4">
    <source>
        <dbReference type="ARBA" id="ARBA00022452"/>
    </source>
</evidence>
<dbReference type="Gene3D" id="1.20.1600.10">
    <property type="entry name" value="Outer membrane efflux proteins (OEP)"/>
    <property type="match status" value="1"/>
</dbReference>
<protein>
    <submittedName>
        <fullName evidence="10">Outer membrane efflux protein</fullName>
    </submittedName>
</protein>
<evidence type="ECO:0000313" key="11">
    <source>
        <dbReference type="Proteomes" id="UP000319004"/>
    </source>
</evidence>
<comment type="subcellular location">
    <subcellularLocation>
        <location evidence="1">Cell outer membrane</location>
    </subcellularLocation>
</comment>
<keyword evidence="8" id="KW-0175">Coiled coil</keyword>
<organism evidence="10 11">
    <name type="scientific">Stieleria neptunia</name>
    <dbReference type="NCBI Taxonomy" id="2527979"/>
    <lineage>
        <taxon>Bacteria</taxon>
        <taxon>Pseudomonadati</taxon>
        <taxon>Planctomycetota</taxon>
        <taxon>Planctomycetia</taxon>
        <taxon>Pirellulales</taxon>
        <taxon>Pirellulaceae</taxon>
        <taxon>Stieleria</taxon>
    </lineage>
</organism>
<gene>
    <name evidence="10" type="ORF">Enr13x_61280</name>
</gene>
<dbReference type="PANTHER" id="PTHR30026:SF23">
    <property type="entry name" value="TO APRF-PUTATIVE OUTER MEMBRANE EFFLUX PROTEIN OR SECRETED ALKALINE PHOSPHATASE-RELATED"/>
    <property type="match status" value="1"/>
</dbReference>
<keyword evidence="9" id="KW-0732">Signal</keyword>
<evidence type="ECO:0000256" key="5">
    <source>
        <dbReference type="ARBA" id="ARBA00022692"/>
    </source>
</evidence>
<evidence type="ECO:0000256" key="9">
    <source>
        <dbReference type="SAM" id="SignalP"/>
    </source>
</evidence>
<dbReference type="GO" id="GO:0009279">
    <property type="term" value="C:cell outer membrane"/>
    <property type="evidence" value="ECO:0007669"/>
    <property type="project" value="UniProtKB-SubCell"/>
</dbReference>
<dbReference type="RefSeq" id="WP_197455434.1">
    <property type="nucleotide sequence ID" value="NZ_CP037423.1"/>
</dbReference>
<keyword evidence="7" id="KW-0998">Cell outer membrane</keyword>
<dbReference type="Proteomes" id="UP000319004">
    <property type="component" value="Chromosome"/>
</dbReference>
<feature type="chain" id="PRO_5021934999" evidence="9">
    <location>
        <begin position="27"/>
        <end position="638"/>
    </location>
</feature>
<dbReference type="InterPro" id="IPR051906">
    <property type="entry name" value="TolC-like"/>
</dbReference>
<feature type="signal peptide" evidence="9">
    <location>
        <begin position="1"/>
        <end position="26"/>
    </location>
</feature>
<dbReference type="PANTHER" id="PTHR30026">
    <property type="entry name" value="OUTER MEMBRANE PROTEIN TOLC"/>
    <property type="match status" value="1"/>
</dbReference>
<feature type="coiled-coil region" evidence="8">
    <location>
        <begin position="512"/>
        <end position="539"/>
    </location>
</feature>
<proteinExistence type="inferred from homology"/>
<evidence type="ECO:0000256" key="8">
    <source>
        <dbReference type="SAM" id="Coils"/>
    </source>
</evidence>
<dbReference type="SUPFAM" id="SSF56954">
    <property type="entry name" value="Outer membrane efflux proteins (OEP)"/>
    <property type="match status" value="1"/>
</dbReference>